<comment type="similarity">
    <text evidence="1">Belongs to the membrane fusion protein (MFP) (TC 8.A.1) family.</text>
</comment>
<dbReference type="Gene3D" id="1.10.287.470">
    <property type="entry name" value="Helix hairpin bin"/>
    <property type="match status" value="1"/>
</dbReference>
<dbReference type="NCBIfam" id="TIGR01730">
    <property type="entry name" value="RND_mfp"/>
    <property type="match status" value="1"/>
</dbReference>
<protein>
    <submittedName>
        <fullName evidence="4">Efflux transporter periplasmic adaptor subunit</fullName>
    </submittedName>
</protein>
<feature type="domain" description="CusB-like beta-barrel" evidence="3">
    <location>
        <begin position="245"/>
        <end position="319"/>
    </location>
</feature>
<dbReference type="Gene3D" id="2.40.420.20">
    <property type="match status" value="1"/>
</dbReference>
<name>A0A2W4RU62_9GAMM</name>
<dbReference type="EMBL" id="QJPH01000193">
    <property type="protein sequence ID" value="PZN83118.1"/>
    <property type="molecule type" value="Genomic_DNA"/>
</dbReference>
<dbReference type="Proteomes" id="UP000249396">
    <property type="component" value="Unassembled WGS sequence"/>
</dbReference>
<dbReference type="InterPro" id="IPR006143">
    <property type="entry name" value="RND_pump_MFP"/>
</dbReference>
<proteinExistence type="inferred from homology"/>
<dbReference type="PANTHER" id="PTHR30469">
    <property type="entry name" value="MULTIDRUG RESISTANCE PROTEIN MDTA"/>
    <property type="match status" value="1"/>
</dbReference>
<dbReference type="GO" id="GO:1990281">
    <property type="term" value="C:efflux pump complex"/>
    <property type="evidence" value="ECO:0007669"/>
    <property type="project" value="TreeGrafter"/>
</dbReference>
<dbReference type="InterPro" id="IPR058792">
    <property type="entry name" value="Beta-barrel_RND_2"/>
</dbReference>
<dbReference type="Gene3D" id="2.40.30.170">
    <property type="match status" value="1"/>
</dbReference>
<evidence type="ECO:0000313" key="4">
    <source>
        <dbReference type="EMBL" id="PZN83118.1"/>
    </source>
</evidence>
<feature type="coiled-coil region" evidence="2">
    <location>
        <begin position="138"/>
        <end position="196"/>
    </location>
</feature>
<evidence type="ECO:0000313" key="5">
    <source>
        <dbReference type="Proteomes" id="UP000249396"/>
    </source>
</evidence>
<sequence>MKNSTAVGAVFNRDFSAWVAVKNRSHRSFMATPPFQKGRPKCYILKLLAYGSFALSLAACSKPKPVEESTRPVQVVVVDYAKTLVTANYSGEVRVRHEPALSFQVPGKIAKRLVDVGTVVKPGQLLATLDPTDYRLSEAEAAAQLNAAQAELSQARKDLLHASNLLAKELTSQPNAERRQNAVHAAEARAAQAQATLGLSARKSGYAELRAEQAGVIASVEAESEQVIAAGQTIFRLARTEEKEVVASIPENRLDNLQTASNIKVSLWAKPGKFYSAKVREISPGVDALLRTFTVKVSILAPDDDVRMGMTATVHVQQPEPRPFARLPLTAVSQKDNQTVVWIYDASTQTVHPQPVTLGGYEAEHAKIFDGVKSGDKVVTAGVHKLLPGGKVRLLEDDKP</sequence>
<gene>
    <name evidence="4" type="ORF">DM484_05165</name>
</gene>
<keyword evidence="2" id="KW-0175">Coiled coil</keyword>
<dbReference type="Gene3D" id="2.40.50.100">
    <property type="match status" value="1"/>
</dbReference>
<dbReference type="PANTHER" id="PTHR30469:SF15">
    <property type="entry name" value="HLYD FAMILY OF SECRETION PROTEINS"/>
    <property type="match status" value="1"/>
</dbReference>
<evidence type="ECO:0000259" key="3">
    <source>
        <dbReference type="Pfam" id="PF25954"/>
    </source>
</evidence>
<comment type="caution">
    <text evidence="4">The sequence shown here is derived from an EMBL/GenBank/DDBJ whole genome shotgun (WGS) entry which is preliminary data.</text>
</comment>
<dbReference type="SUPFAM" id="SSF111369">
    <property type="entry name" value="HlyD-like secretion proteins"/>
    <property type="match status" value="1"/>
</dbReference>
<dbReference type="Pfam" id="PF25954">
    <property type="entry name" value="Beta-barrel_RND_2"/>
    <property type="match status" value="1"/>
</dbReference>
<evidence type="ECO:0000256" key="2">
    <source>
        <dbReference type="SAM" id="Coils"/>
    </source>
</evidence>
<dbReference type="GO" id="GO:0015562">
    <property type="term" value="F:efflux transmembrane transporter activity"/>
    <property type="evidence" value="ECO:0007669"/>
    <property type="project" value="TreeGrafter"/>
</dbReference>
<organism evidence="4 5">
    <name type="scientific">Candidatus Methylumidiphilus alinenensis</name>
    <dbReference type="NCBI Taxonomy" id="2202197"/>
    <lineage>
        <taxon>Bacteria</taxon>
        <taxon>Pseudomonadati</taxon>
        <taxon>Pseudomonadota</taxon>
        <taxon>Gammaproteobacteria</taxon>
        <taxon>Methylococcales</taxon>
        <taxon>Candidatus Methylumidiphilus</taxon>
    </lineage>
</organism>
<reference evidence="4 5" key="1">
    <citation type="journal article" date="2018" name="Aquat. Microb. Ecol.">
        <title>Gammaproteobacterial methanotrophs dominate.</title>
        <authorList>
            <person name="Rissanen A.J."/>
            <person name="Saarenheimo J."/>
            <person name="Tiirola M."/>
            <person name="Peura S."/>
            <person name="Aalto S.L."/>
            <person name="Karvinen A."/>
            <person name="Nykanen H."/>
        </authorList>
    </citation>
    <scope>NUCLEOTIDE SEQUENCE [LARGE SCALE GENOMIC DNA]</scope>
    <source>
        <strain evidence="4">AMbin10</strain>
    </source>
</reference>
<dbReference type="AlphaFoldDB" id="A0A2W4RU62"/>
<evidence type="ECO:0000256" key="1">
    <source>
        <dbReference type="ARBA" id="ARBA00009477"/>
    </source>
</evidence>
<accession>A0A2W4RU62</accession>